<gene>
    <name evidence="2" type="ORF">PRABACTJOHN_03221</name>
</gene>
<accession>B7BDU6</accession>
<comment type="caution">
    <text evidence="2">The sequence shown here is derived from an EMBL/GenBank/DDBJ whole genome shotgun (WGS) entry which is preliminary data.</text>
</comment>
<dbReference type="RefSeq" id="WP_008151251.1">
    <property type="nucleotide sequence ID" value="NZ_CP102285.1"/>
</dbReference>
<dbReference type="GeneID" id="93408842"/>
<dbReference type="HOGENOM" id="CLU_025617_1_0_10"/>
<dbReference type="InterPro" id="IPR007345">
    <property type="entry name" value="Polysacch_pyruvyl_Trfase"/>
</dbReference>
<evidence type="ECO:0000259" key="1">
    <source>
        <dbReference type="Pfam" id="PF04230"/>
    </source>
</evidence>
<evidence type="ECO:0000313" key="2">
    <source>
        <dbReference type="EMBL" id="EEC95379.1"/>
    </source>
</evidence>
<proteinExistence type="predicted"/>
<evidence type="ECO:0000313" key="3">
    <source>
        <dbReference type="Proteomes" id="UP000005510"/>
    </source>
</evidence>
<reference evidence="2 3" key="1">
    <citation type="submission" date="2008-10" db="EMBL/GenBank/DDBJ databases">
        <title>Draft genome sequence of Parabacteroides johnsonii (DSM 18315).</title>
        <authorList>
            <person name="Sudarsanam P."/>
            <person name="Ley R."/>
            <person name="Guruge J."/>
            <person name="Turnbaugh P.J."/>
            <person name="Mahowald M."/>
            <person name="Liep D."/>
            <person name="Gordon J."/>
        </authorList>
    </citation>
    <scope>NUCLEOTIDE SEQUENCE [LARGE SCALE GENOMIC DNA]</scope>
    <source>
        <strain evidence="2 3">DSM 18315</strain>
    </source>
</reference>
<reference evidence="2 3" key="2">
    <citation type="submission" date="2008-10" db="EMBL/GenBank/DDBJ databases">
        <authorList>
            <person name="Fulton L."/>
            <person name="Clifton S."/>
            <person name="Fulton B."/>
            <person name="Xu J."/>
            <person name="Minx P."/>
            <person name="Pepin K.H."/>
            <person name="Johnson M."/>
            <person name="Bhonagiri V."/>
            <person name="Nash W.E."/>
            <person name="Mardis E.R."/>
            <person name="Wilson R.K."/>
        </authorList>
    </citation>
    <scope>NUCLEOTIDE SEQUENCE [LARGE SCALE GENOMIC DNA]</scope>
    <source>
        <strain evidence="2 3">DSM 18315</strain>
    </source>
</reference>
<dbReference type="AlphaFoldDB" id="B7BDU6"/>
<feature type="domain" description="Polysaccharide pyruvyl transferase" evidence="1">
    <location>
        <begin position="13"/>
        <end position="294"/>
    </location>
</feature>
<name>B7BDU6_9BACT</name>
<organism evidence="2 3">
    <name type="scientific">Parabacteroides johnsonii DSM 18315</name>
    <dbReference type="NCBI Taxonomy" id="537006"/>
    <lineage>
        <taxon>Bacteria</taxon>
        <taxon>Pseudomonadati</taxon>
        <taxon>Bacteroidota</taxon>
        <taxon>Bacteroidia</taxon>
        <taxon>Bacteroidales</taxon>
        <taxon>Tannerellaceae</taxon>
        <taxon>Parabacteroides</taxon>
    </lineage>
</organism>
<sequence length="360" mass="41668">MKIGTLTFHTAHNYGAMLQAYALVYYLRSQGHEAEIIDYQAEFNKKRFAPKSISHFLNLREIYNILFRNSYQKPCPQAFYDFYTNYLPKSRSSYTKEELTKVAAFYDKIVSGSDQVWNLACTDGDDSYFLPFAPYEKKYAYAASMGVSTIPKQLKICLTDYIKSFKGISVREHEAVSIVKELTGKDATLVVDPVLLLTQEQWEKIADYSRCPQKNYLLIYAMSEDMELLKFAKQYAKDYGLEIAYINQRLFKRIKAIHLRNVTPNQWLGLFLNATTIVTNSFHGSAFGINFGKNLFIKYIPRSIANSRLQTLVKDYSLESHLINSNTFSQESKLNLNEAAKTLERHRDLSYRYISEHLLS</sequence>
<dbReference type="Proteomes" id="UP000005510">
    <property type="component" value="Unassembled WGS sequence"/>
</dbReference>
<dbReference type="Pfam" id="PF04230">
    <property type="entry name" value="PS_pyruv_trans"/>
    <property type="match status" value="1"/>
</dbReference>
<protein>
    <recommendedName>
        <fullName evidence="1">Polysaccharide pyruvyl transferase domain-containing protein</fullName>
    </recommendedName>
</protein>
<dbReference type="STRING" id="537006.PRABACTJOHN_03221"/>
<dbReference type="EMBL" id="ABYH01000349">
    <property type="protein sequence ID" value="EEC95379.1"/>
    <property type="molecule type" value="Genomic_DNA"/>
</dbReference>